<evidence type="ECO:0000256" key="1">
    <source>
        <dbReference type="ARBA" id="ARBA00004651"/>
    </source>
</evidence>
<comment type="function">
    <text evidence="9">Converts cobyric acid to cobinamide by the addition of aminopropanol on the F carboxylic group.</text>
</comment>
<evidence type="ECO:0000256" key="4">
    <source>
        <dbReference type="ARBA" id="ARBA00022475"/>
    </source>
</evidence>
<evidence type="ECO:0000256" key="8">
    <source>
        <dbReference type="ARBA" id="ARBA00023136"/>
    </source>
</evidence>
<comment type="pathway">
    <text evidence="2 9">Cofactor biosynthesis; adenosylcobalamin biosynthesis.</text>
</comment>
<dbReference type="Pfam" id="PF03186">
    <property type="entry name" value="CobD_Cbib"/>
    <property type="match status" value="1"/>
</dbReference>
<dbReference type="HAMAP" id="MF_00024">
    <property type="entry name" value="CobD_CbiB"/>
    <property type="match status" value="1"/>
</dbReference>
<keyword evidence="10" id="KW-0436">Ligase</keyword>
<keyword evidence="8 9" id="KW-0472">Membrane</keyword>
<feature type="transmembrane region" description="Helical" evidence="9">
    <location>
        <begin position="294"/>
        <end position="312"/>
    </location>
</feature>
<accession>A0A7Y9T1X8</accession>
<dbReference type="GO" id="GO:0005886">
    <property type="term" value="C:plasma membrane"/>
    <property type="evidence" value="ECO:0007669"/>
    <property type="project" value="UniProtKB-SubCell"/>
</dbReference>
<dbReference type="GO" id="GO:0015420">
    <property type="term" value="F:ABC-type vitamin B12 transporter activity"/>
    <property type="evidence" value="ECO:0007669"/>
    <property type="project" value="UniProtKB-UniRule"/>
</dbReference>
<dbReference type="UniPathway" id="UPA00148"/>
<keyword evidence="5 9" id="KW-0169">Cobalamin biosynthesis</keyword>
<dbReference type="GO" id="GO:0016874">
    <property type="term" value="F:ligase activity"/>
    <property type="evidence" value="ECO:0007669"/>
    <property type="project" value="UniProtKB-KW"/>
</dbReference>
<proteinExistence type="inferred from homology"/>
<sequence>MSSRGVVAAAYIFDWMAGDPEWFPHPVRLIGRGIEGGERILRRTRQTPAAEFATGGLLTFGVVVSVYLGTARIIDWVNKRGRRSGFVAETLLAWTCLASRSLHDEASAVVTALEEGDNGQARQRLARIVGRDTQSLDQHEISRAVIETVAESSSDGIIAPLFYMAIGGVPLAMAYKAINTLDSMIGHADDRYFYFGKAAARLDDVANFLPSRLAALGIATVAGVVDASPSSAIETWHRDGMKHKSPNAGQPESAMAGALQVRLGGGNYYAGEPVPAPFIGASFPPPNALKARQAIRIVAVVSAVGAVAALLLRRGRR</sequence>
<organism evidence="10 11">
    <name type="scientific">Tunturiibacter lichenicola</name>
    <dbReference type="NCBI Taxonomy" id="2051959"/>
    <lineage>
        <taxon>Bacteria</taxon>
        <taxon>Pseudomonadati</taxon>
        <taxon>Acidobacteriota</taxon>
        <taxon>Terriglobia</taxon>
        <taxon>Terriglobales</taxon>
        <taxon>Acidobacteriaceae</taxon>
        <taxon>Tunturiibacter</taxon>
    </lineage>
</organism>
<dbReference type="PANTHER" id="PTHR34308">
    <property type="entry name" value="COBALAMIN BIOSYNTHESIS PROTEIN CBIB"/>
    <property type="match status" value="1"/>
</dbReference>
<keyword evidence="7 9" id="KW-1133">Transmembrane helix</keyword>
<gene>
    <name evidence="9" type="primary">cobD</name>
    <name evidence="10" type="ORF">HDF12_000896</name>
</gene>
<evidence type="ECO:0000256" key="7">
    <source>
        <dbReference type="ARBA" id="ARBA00022989"/>
    </source>
</evidence>
<comment type="caution">
    <text evidence="10">The sequence shown here is derived from an EMBL/GenBank/DDBJ whole genome shotgun (WGS) entry which is preliminary data.</text>
</comment>
<name>A0A7Y9T1X8_9BACT</name>
<dbReference type="AlphaFoldDB" id="A0A7Y9T1X8"/>
<evidence type="ECO:0000256" key="6">
    <source>
        <dbReference type="ARBA" id="ARBA00022692"/>
    </source>
</evidence>
<comment type="similarity">
    <text evidence="3 9">Belongs to the CobD/CbiB family.</text>
</comment>
<comment type="caution">
    <text evidence="9">Lacks conserved residue(s) required for the propagation of feature annotation.</text>
</comment>
<dbReference type="NCBIfam" id="TIGR00380">
    <property type="entry name" value="cobal_cbiB"/>
    <property type="match status" value="1"/>
</dbReference>
<evidence type="ECO:0000256" key="9">
    <source>
        <dbReference type="HAMAP-Rule" id="MF_00024"/>
    </source>
</evidence>
<evidence type="ECO:0000256" key="2">
    <source>
        <dbReference type="ARBA" id="ARBA00004953"/>
    </source>
</evidence>
<reference evidence="10 11" key="1">
    <citation type="submission" date="2020-07" db="EMBL/GenBank/DDBJ databases">
        <title>Genomic Encyclopedia of Type Strains, Phase IV (KMG-V): Genome sequencing to study the core and pangenomes of soil and plant-associated prokaryotes.</title>
        <authorList>
            <person name="Whitman W."/>
        </authorList>
    </citation>
    <scope>NUCLEOTIDE SEQUENCE [LARGE SCALE GENOMIC DNA]</scope>
    <source>
        <strain evidence="10 11">M8UP30</strain>
    </source>
</reference>
<dbReference type="EMBL" id="JACCCV010000001">
    <property type="protein sequence ID" value="NYF50531.1"/>
    <property type="molecule type" value="Genomic_DNA"/>
</dbReference>
<dbReference type="GO" id="GO:0009236">
    <property type="term" value="P:cobalamin biosynthetic process"/>
    <property type="evidence" value="ECO:0007669"/>
    <property type="project" value="UniProtKB-UniRule"/>
</dbReference>
<evidence type="ECO:0000313" key="11">
    <source>
        <dbReference type="Proteomes" id="UP000534186"/>
    </source>
</evidence>
<dbReference type="Proteomes" id="UP000534186">
    <property type="component" value="Unassembled WGS sequence"/>
</dbReference>
<comment type="subcellular location">
    <subcellularLocation>
        <location evidence="1 9">Cell membrane</location>
        <topology evidence="1 9">Multi-pass membrane protein</topology>
    </subcellularLocation>
</comment>
<keyword evidence="4 9" id="KW-1003">Cell membrane</keyword>
<dbReference type="PANTHER" id="PTHR34308:SF1">
    <property type="entry name" value="COBALAMIN BIOSYNTHESIS PROTEIN CBIB"/>
    <property type="match status" value="1"/>
</dbReference>
<evidence type="ECO:0000256" key="5">
    <source>
        <dbReference type="ARBA" id="ARBA00022573"/>
    </source>
</evidence>
<dbReference type="InterPro" id="IPR004485">
    <property type="entry name" value="Cobalamin_biosynth_CobD/CbiB"/>
</dbReference>
<evidence type="ECO:0000256" key="3">
    <source>
        <dbReference type="ARBA" id="ARBA00006263"/>
    </source>
</evidence>
<dbReference type="GO" id="GO:0048472">
    <property type="term" value="F:threonine-phosphate decarboxylase activity"/>
    <property type="evidence" value="ECO:0007669"/>
    <property type="project" value="InterPro"/>
</dbReference>
<keyword evidence="6 9" id="KW-0812">Transmembrane</keyword>
<evidence type="ECO:0000313" key="10">
    <source>
        <dbReference type="EMBL" id="NYF50531.1"/>
    </source>
</evidence>
<protein>
    <recommendedName>
        <fullName evidence="9">Cobalamin biosynthesis protein CobD</fullName>
    </recommendedName>
</protein>